<dbReference type="VEuPathDB" id="TriTrypDB:BSAL_24475"/>
<feature type="compositionally biased region" description="Polar residues" evidence="2">
    <location>
        <begin position="976"/>
        <end position="990"/>
    </location>
</feature>
<feature type="chain" id="PRO_5006622416" description="Calponin-homology (CH) domain-containing protein" evidence="3">
    <location>
        <begin position="26"/>
        <end position="1017"/>
    </location>
</feature>
<keyword evidence="3" id="KW-0732">Signal</keyword>
<feature type="region of interest" description="Disordered" evidence="2">
    <location>
        <begin position="892"/>
        <end position="929"/>
    </location>
</feature>
<dbReference type="PANTHER" id="PTHR42180:SF4">
    <property type="entry name" value="CALPONIN-HOMOLOGY (CH) DOMAIN-CONTAINING PROTEIN"/>
    <property type="match status" value="1"/>
</dbReference>
<dbReference type="OrthoDB" id="264536at2759"/>
<feature type="region of interest" description="Disordered" evidence="2">
    <location>
        <begin position="204"/>
        <end position="235"/>
    </location>
</feature>
<evidence type="ECO:0000256" key="3">
    <source>
        <dbReference type="SAM" id="SignalP"/>
    </source>
</evidence>
<organism evidence="5 6">
    <name type="scientific">Bodo saltans</name>
    <name type="common">Flagellated protozoan</name>
    <dbReference type="NCBI Taxonomy" id="75058"/>
    <lineage>
        <taxon>Eukaryota</taxon>
        <taxon>Discoba</taxon>
        <taxon>Euglenozoa</taxon>
        <taxon>Kinetoplastea</taxon>
        <taxon>Metakinetoplastina</taxon>
        <taxon>Eubodonida</taxon>
        <taxon>Bodonidae</taxon>
        <taxon>Bodo</taxon>
    </lineage>
</organism>
<protein>
    <recommendedName>
        <fullName evidence="4">Calponin-homology (CH) domain-containing protein</fullName>
    </recommendedName>
</protein>
<keyword evidence="1" id="KW-0175">Coiled coil</keyword>
<feature type="domain" description="Calponin-homology (CH)" evidence="4">
    <location>
        <begin position="34"/>
        <end position="140"/>
    </location>
</feature>
<dbReference type="PANTHER" id="PTHR42180">
    <property type="entry name" value="HOMOLOGY DOMAIN-CONTAINING PROTEIN,PUTATIVE-RELATED"/>
    <property type="match status" value="1"/>
</dbReference>
<evidence type="ECO:0000313" key="5">
    <source>
        <dbReference type="EMBL" id="CUG89995.1"/>
    </source>
</evidence>
<gene>
    <name evidence="5" type="ORF">BSAL_24475</name>
</gene>
<accession>A0A0S4JIU9</accession>
<keyword evidence="6" id="KW-1185">Reference proteome</keyword>
<dbReference type="InterPro" id="IPR036872">
    <property type="entry name" value="CH_dom_sf"/>
</dbReference>
<dbReference type="AlphaFoldDB" id="A0A0S4JIU9"/>
<dbReference type="Proteomes" id="UP000051952">
    <property type="component" value="Unassembled WGS sequence"/>
</dbReference>
<dbReference type="PROSITE" id="PS50021">
    <property type="entry name" value="CH"/>
    <property type="match status" value="1"/>
</dbReference>
<evidence type="ECO:0000259" key="4">
    <source>
        <dbReference type="PROSITE" id="PS50021"/>
    </source>
</evidence>
<evidence type="ECO:0000313" key="6">
    <source>
        <dbReference type="Proteomes" id="UP000051952"/>
    </source>
</evidence>
<feature type="compositionally biased region" description="Basic and acidic residues" evidence="2">
    <location>
        <begin position="919"/>
        <end position="929"/>
    </location>
</feature>
<reference evidence="6" key="1">
    <citation type="submission" date="2015-09" db="EMBL/GenBank/DDBJ databases">
        <authorList>
            <consortium name="Pathogen Informatics"/>
        </authorList>
    </citation>
    <scope>NUCLEOTIDE SEQUENCE [LARGE SCALE GENOMIC DNA]</scope>
    <source>
        <strain evidence="6">Lake Konstanz</strain>
    </source>
</reference>
<feature type="region of interest" description="Disordered" evidence="2">
    <location>
        <begin position="170"/>
        <end position="190"/>
    </location>
</feature>
<feature type="coiled-coil region" evidence="1">
    <location>
        <begin position="450"/>
        <end position="477"/>
    </location>
</feature>
<dbReference type="EMBL" id="CYKH01001783">
    <property type="protein sequence ID" value="CUG89995.1"/>
    <property type="molecule type" value="Genomic_DNA"/>
</dbReference>
<name>A0A0S4JIU9_BODSA</name>
<sequence length="1017" mass="113839">MLFPLSSHLWSLTVFVFQLFFFKSGYDDATRKIRATKLELLQWACHQSGVPQCTRYDDLKDGFVLLCLAEKLWPGLIDSNIIRNQRRGQRTSRMNWELLRSVMSSVGLPAHLCDPKGVAAGHQRPCYNLLVMFYFLTKLAGSSEFSVDFAHPIDESLAAFLQSPESIHALSKGQTRAAEEQSGAMPKSRVPPITRSVEAQLQFSEDVSGERSLSPAHPAPSPHRRAPVATPKAPMYRSHVDVEADEGTAVATPRRSANAATFAQRELQHCRRAKELLEQELSHVRAMSRHALDQQRTLVEAEMARTHAQFASQSITTRMEAEFAAQKAASSVRAELDRVLEDIQLERQSFHGLHGTDRLEQEVVTLRQSNAVLMGKLQAMDSAVERSAREASQWKESLDGAKSQFDRVLAALQASAALCKESIEIDGDSLPMVLVDRLQSAERAAVLHILRQQQSEKKELRLRVERLEEQAKERNVRDQSIALAGGSSSLTPATSTSDTLQLQRLQRANAMLHEQLGLLKRNGATSDGSMMNIREMAQVLQTPDMRADHLADNTGVVPSSTLGPSATSVDALCSTLWDRLKSLGNEGSADTIQSIFWALTATSQVLNARLRHCGQTAHDLAEALTALQRDRIIERHRSAKELRDKTELLKAQLLQQTTSMRQAQGDVELELKLSRDELQQLRKDIPSSFDRFKKVLTDLFSEFEQQLDGPREQCKLLTKHNTQLRSREQQWRQVAEMLLDSVRRGQGHVATTQAQELIDRLVKDQQLAGREVPMLSDSTDSVRFALGQIRDSVDDAVRVIFGRLEQSQYIAEELRRVSHELASSRAEGELQRTMCDAAKRESEMLRADLDTSRESGARLQASEEVLRQRLAAQVREEQRNMEITLSRILEGSEAKSERQPPLLHIPPASFDRPSQPLHRALDEPRGRAEPPLHSVREWVSHVGTLVGEPHLASTSLQQLATTNEYERAVITPGALSESSAQMATQRTPSVLTPDELERRKQEILSKYGVRSSRSSTA</sequence>
<feature type="signal peptide" evidence="3">
    <location>
        <begin position="1"/>
        <end position="25"/>
    </location>
</feature>
<evidence type="ECO:0000256" key="1">
    <source>
        <dbReference type="SAM" id="Coils"/>
    </source>
</evidence>
<dbReference type="SUPFAM" id="SSF47576">
    <property type="entry name" value="Calponin-homology domain, CH-domain"/>
    <property type="match status" value="1"/>
</dbReference>
<proteinExistence type="predicted"/>
<feature type="region of interest" description="Disordered" evidence="2">
    <location>
        <begin position="973"/>
        <end position="1017"/>
    </location>
</feature>
<dbReference type="InterPro" id="IPR001715">
    <property type="entry name" value="CH_dom"/>
</dbReference>
<evidence type="ECO:0000256" key="2">
    <source>
        <dbReference type="SAM" id="MobiDB-lite"/>
    </source>
</evidence>